<evidence type="ECO:0000313" key="9">
    <source>
        <dbReference type="EMBL" id="GMS85742.1"/>
    </source>
</evidence>
<keyword evidence="3" id="KW-0418">Kinase</keyword>
<dbReference type="AlphaFoldDB" id="A0AAV5STG6"/>
<evidence type="ECO:0000256" key="3">
    <source>
        <dbReference type="ARBA" id="ARBA00022777"/>
    </source>
</evidence>
<dbReference type="PANTHER" id="PTHR11042:SF91">
    <property type="entry name" value="EUKARYOTIC TRANSLATION INITIATION FACTOR 2-ALPHA KINASE"/>
    <property type="match status" value="1"/>
</dbReference>
<dbReference type="GO" id="GO:0005634">
    <property type="term" value="C:nucleus"/>
    <property type="evidence" value="ECO:0007669"/>
    <property type="project" value="TreeGrafter"/>
</dbReference>
<dbReference type="PROSITE" id="PS50011">
    <property type="entry name" value="PROTEIN_KINASE_DOM"/>
    <property type="match status" value="2"/>
</dbReference>
<dbReference type="SMART" id="SM00220">
    <property type="entry name" value="S_TKc"/>
    <property type="match status" value="1"/>
</dbReference>
<sequence>LLYGPDYRLESSEAYKDDSVFIYVQMELCNYSLSYWLNENKNPSSRDLPRMMRWFKQLVQAVGYIHSKNMIHCDLKPKNLLFTNKDTLKLCDIGRASELQKDINEWKTEKSRSLIESELYRSPELLIERDGVSSKTDVFSLGLILTELCVVMTSEERSEIFDEYRNGLQTEKNIDATTANFVRAFTQVEPSNRPTCTEILAQMFEIEVINESILLNEQTDSMDTTPILNKPSTLVRGFSSKFVNEFVVRKIIGEGGYGCVFRTINRNDRYVYAVKRVEVDSNHYETAVREVQAMAKLRHDGIVSYKVAWKESPPEGWQYESDIDMLKGLGLPRNHLKSMKYYDGSVYI</sequence>
<dbReference type="PROSITE" id="PS00107">
    <property type="entry name" value="PROTEIN_KINASE_ATP"/>
    <property type="match status" value="1"/>
</dbReference>
<comment type="similarity">
    <text evidence="5">Belongs to the protein kinase superfamily. Ser/Thr protein kinase family. GCN2 subfamily.</text>
</comment>
<dbReference type="Proteomes" id="UP001432027">
    <property type="component" value="Unassembled WGS sequence"/>
</dbReference>
<reference evidence="9" key="1">
    <citation type="submission" date="2023-10" db="EMBL/GenBank/DDBJ databases">
        <title>Genome assembly of Pristionchus species.</title>
        <authorList>
            <person name="Yoshida K."/>
            <person name="Sommer R.J."/>
        </authorList>
    </citation>
    <scope>NUCLEOTIDE SEQUENCE</scope>
    <source>
        <strain evidence="9">RS0144</strain>
    </source>
</reference>
<keyword evidence="10" id="KW-1185">Reference proteome</keyword>
<evidence type="ECO:0000256" key="5">
    <source>
        <dbReference type="ARBA" id="ARBA00037982"/>
    </source>
</evidence>
<keyword evidence="4 6" id="KW-0067">ATP-binding</keyword>
<evidence type="ECO:0000256" key="4">
    <source>
        <dbReference type="ARBA" id="ARBA00022840"/>
    </source>
</evidence>
<dbReference type="PROSITE" id="PS00108">
    <property type="entry name" value="PROTEIN_KINASE_ST"/>
    <property type="match status" value="1"/>
</dbReference>
<evidence type="ECO:0000256" key="1">
    <source>
        <dbReference type="ARBA" id="ARBA00022679"/>
    </source>
</evidence>
<dbReference type="InterPro" id="IPR011009">
    <property type="entry name" value="Kinase-like_dom_sf"/>
</dbReference>
<feature type="non-terminal residue" evidence="9">
    <location>
        <position position="1"/>
    </location>
</feature>
<feature type="domain" description="Protein kinase" evidence="8">
    <location>
        <begin position="1"/>
        <end position="205"/>
    </location>
</feature>
<evidence type="ECO:0000259" key="8">
    <source>
        <dbReference type="PROSITE" id="PS50011"/>
    </source>
</evidence>
<dbReference type="InterPro" id="IPR050339">
    <property type="entry name" value="CC_SR_Kinase"/>
</dbReference>
<accession>A0AAV5STG6</accession>
<dbReference type="PANTHER" id="PTHR11042">
    <property type="entry name" value="EUKARYOTIC TRANSLATION INITIATION FACTOR 2-ALPHA KINASE EIF2-ALPHA KINASE -RELATED"/>
    <property type="match status" value="1"/>
</dbReference>
<protein>
    <recommendedName>
        <fullName evidence="8">Protein kinase domain-containing protein</fullName>
    </recommendedName>
</protein>
<dbReference type="GO" id="GO:0005524">
    <property type="term" value="F:ATP binding"/>
    <property type="evidence" value="ECO:0007669"/>
    <property type="project" value="UniProtKB-UniRule"/>
</dbReference>
<dbReference type="EMBL" id="BTSX01000002">
    <property type="protein sequence ID" value="GMS85742.1"/>
    <property type="molecule type" value="Genomic_DNA"/>
</dbReference>
<feature type="non-terminal residue" evidence="9">
    <location>
        <position position="348"/>
    </location>
</feature>
<dbReference type="Gene3D" id="3.30.200.20">
    <property type="entry name" value="Phosphorylase Kinase, domain 1"/>
    <property type="match status" value="1"/>
</dbReference>
<gene>
    <name evidence="9" type="ORF">PENTCL1PPCAC_7917</name>
</gene>
<keyword evidence="2 6" id="KW-0547">Nucleotide-binding</keyword>
<dbReference type="InterPro" id="IPR008271">
    <property type="entry name" value="Ser/Thr_kinase_AS"/>
</dbReference>
<dbReference type="Gene3D" id="1.10.510.10">
    <property type="entry name" value="Transferase(Phosphotransferase) domain 1"/>
    <property type="match status" value="1"/>
</dbReference>
<evidence type="ECO:0000256" key="7">
    <source>
        <dbReference type="RuleBase" id="RU000304"/>
    </source>
</evidence>
<keyword evidence="7" id="KW-0723">Serine/threonine-protein kinase</keyword>
<dbReference type="SUPFAM" id="SSF56112">
    <property type="entry name" value="Protein kinase-like (PK-like)"/>
    <property type="match status" value="2"/>
</dbReference>
<evidence type="ECO:0000256" key="6">
    <source>
        <dbReference type="PROSITE-ProRule" id="PRU10141"/>
    </source>
</evidence>
<evidence type="ECO:0000313" key="10">
    <source>
        <dbReference type="Proteomes" id="UP001432027"/>
    </source>
</evidence>
<keyword evidence="1" id="KW-0808">Transferase</keyword>
<evidence type="ECO:0000256" key="2">
    <source>
        <dbReference type="ARBA" id="ARBA00022741"/>
    </source>
</evidence>
<name>A0AAV5STG6_9BILA</name>
<organism evidence="9 10">
    <name type="scientific">Pristionchus entomophagus</name>
    <dbReference type="NCBI Taxonomy" id="358040"/>
    <lineage>
        <taxon>Eukaryota</taxon>
        <taxon>Metazoa</taxon>
        <taxon>Ecdysozoa</taxon>
        <taxon>Nematoda</taxon>
        <taxon>Chromadorea</taxon>
        <taxon>Rhabditida</taxon>
        <taxon>Rhabditina</taxon>
        <taxon>Diplogasteromorpha</taxon>
        <taxon>Diplogasteroidea</taxon>
        <taxon>Neodiplogasteridae</taxon>
        <taxon>Pristionchus</taxon>
    </lineage>
</organism>
<dbReference type="Pfam" id="PF00069">
    <property type="entry name" value="Pkinase"/>
    <property type="match status" value="2"/>
</dbReference>
<dbReference type="InterPro" id="IPR017441">
    <property type="entry name" value="Protein_kinase_ATP_BS"/>
</dbReference>
<feature type="binding site" evidence="6">
    <location>
        <position position="275"/>
    </location>
    <ligand>
        <name>ATP</name>
        <dbReference type="ChEBI" id="CHEBI:30616"/>
    </ligand>
</feature>
<feature type="domain" description="Protein kinase" evidence="8">
    <location>
        <begin position="246"/>
        <end position="348"/>
    </location>
</feature>
<comment type="caution">
    <text evidence="9">The sequence shown here is derived from an EMBL/GenBank/DDBJ whole genome shotgun (WGS) entry which is preliminary data.</text>
</comment>
<dbReference type="GO" id="GO:0005737">
    <property type="term" value="C:cytoplasm"/>
    <property type="evidence" value="ECO:0007669"/>
    <property type="project" value="TreeGrafter"/>
</dbReference>
<dbReference type="InterPro" id="IPR000719">
    <property type="entry name" value="Prot_kinase_dom"/>
</dbReference>
<proteinExistence type="inferred from homology"/>
<dbReference type="GO" id="GO:0004694">
    <property type="term" value="F:eukaryotic translation initiation factor 2alpha kinase activity"/>
    <property type="evidence" value="ECO:0007669"/>
    <property type="project" value="TreeGrafter"/>
</dbReference>